<keyword evidence="13" id="KW-1185">Reference proteome</keyword>
<dbReference type="HAMAP" id="MF_01486">
    <property type="entry name" value="RecC"/>
    <property type="match status" value="1"/>
</dbReference>
<evidence type="ECO:0000256" key="1">
    <source>
        <dbReference type="ARBA" id="ARBA00022722"/>
    </source>
</evidence>
<evidence type="ECO:0000256" key="10">
    <source>
        <dbReference type="HAMAP-Rule" id="MF_01486"/>
    </source>
</evidence>
<keyword evidence="9 10" id="KW-0234">DNA repair</keyword>
<dbReference type="PIRSF" id="PIRSF000980">
    <property type="entry name" value="RecC"/>
    <property type="match status" value="1"/>
</dbReference>
<dbReference type="Proteomes" id="UP001589783">
    <property type="component" value="Unassembled WGS sequence"/>
</dbReference>
<dbReference type="InterPro" id="IPR006697">
    <property type="entry name" value="RecC"/>
</dbReference>
<evidence type="ECO:0000256" key="4">
    <source>
        <dbReference type="ARBA" id="ARBA00022801"/>
    </source>
</evidence>
<dbReference type="Gene3D" id="1.10.10.160">
    <property type="match status" value="1"/>
</dbReference>
<evidence type="ECO:0000313" key="13">
    <source>
        <dbReference type="Proteomes" id="UP001589783"/>
    </source>
</evidence>
<dbReference type="NCBIfam" id="TIGR01450">
    <property type="entry name" value="recC"/>
    <property type="match status" value="1"/>
</dbReference>
<dbReference type="InterPro" id="IPR041500">
    <property type="entry name" value="RecC_C"/>
</dbReference>
<reference evidence="12 13" key="1">
    <citation type="submission" date="2024-09" db="EMBL/GenBank/DDBJ databases">
        <authorList>
            <person name="Sun Q."/>
            <person name="Mori K."/>
        </authorList>
    </citation>
    <scope>NUCLEOTIDE SEQUENCE [LARGE SCALE GENOMIC DNA]</scope>
    <source>
        <strain evidence="12 13">CCM 7957</strain>
    </source>
</reference>
<dbReference type="PANTHER" id="PTHR30591:SF1">
    <property type="entry name" value="RECBCD ENZYME SUBUNIT RECC"/>
    <property type="match status" value="1"/>
</dbReference>
<keyword evidence="5 10" id="KW-0347">Helicase</keyword>
<dbReference type="PANTHER" id="PTHR30591">
    <property type="entry name" value="RECBCD ENZYME SUBUNIT RECC"/>
    <property type="match status" value="1"/>
</dbReference>
<dbReference type="InterPro" id="IPR011335">
    <property type="entry name" value="Restrct_endonuc-II-like"/>
</dbReference>
<accession>A0ABV6H9J5</accession>
<evidence type="ECO:0000256" key="5">
    <source>
        <dbReference type="ARBA" id="ARBA00022806"/>
    </source>
</evidence>
<feature type="domain" description="RecC C-terminal" evidence="11">
    <location>
        <begin position="800"/>
        <end position="1024"/>
    </location>
</feature>
<comment type="similarity">
    <text evidence="10">Belongs to the RecC family.</text>
</comment>
<evidence type="ECO:0000256" key="8">
    <source>
        <dbReference type="ARBA" id="ARBA00023125"/>
    </source>
</evidence>
<proteinExistence type="inferred from homology"/>
<evidence type="ECO:0000313" key="12">
    <source>
        <dbReference type="EMBL" id="MFC0315556.1"/>
    </source>
</evidence>
<evidence type="ECO:0000259" key="11">
    <source>
        <dbReference type="Pfam" id="PF17946"/>
    </source>
</evidence>
<keyword evidence="8 10" id="KW-0238">DNA-binding</keyword>
<dbReference type="InterPro" id="IPR027417">
    <property type="entry name" value="P-loop_NTPase"/>
</dbReference>
<evidence type="ECO:0000256" key="6">
    <source>
        <dbReference type="ARBA" id="ARBA00022839"/>
    </source>
</evidence>
<evidence type="ECO:0000256" key="9">
    <source>
        <dbReference type="ARBA" id="ARBA00023204"/>
    </source>
</evidence>
<protein>
    <recommendedName>
        <fullName evidence="10">RecBCD enzyme subunit RecC</fullName>
    </recommendedName>
    <alternativeName>
        <fullName evidence="10">Exonuclease V subunit RecC</fullName>
        <shortName evidence="10">ExoV subunit RecC</shortName>
    </alternativeName>
    <alternativeName>
        <fullName evidence="10">Helicase/nuclease RecBCD subunit RecC</fullName>
    </alternativeName>
</protein>
<evidence type="ECO:0000256" key="3">
    <source>
        <dbReference type="ARBA" id="ARBA00022763"/>
    </source>
</evidence>
<comment type="miscellaneous">
    <text evidence="10">In the RecBCD complex, RecB has a slow 3'-5' helicase, an exonuclease activity and loads RecA onto ssDNA, RecD has a fast 5'-3' helicase activity, while RecC stimulates the ATPase and processivity of the RecB helicase and contributes to recognition of the Chi site.</text>
</comment>
<keyword evidence="1 10" id="KW-0540">Nuclease</keyword>
<dbReference type="Pfam" id="PF17946">
    <property type="entry name" value="RecC_C"/>
    <property type="match status" value="1"/>
</dbReference>
<keyword evidence="4 10" id="KW-0378">Hydrolase</keyword>
<dbReference type="InterPro" id="IPR013986">
    <property type="entry name" value="DExx_box_DNA_helicase_dom_sf"/>
</dbReference>
<keyword evidence="3 10" id="KW-0227">DNA damage</keyword>
<dbReference type="Gene3D" id="3.40.50.300">
    <property type="entry name" value="P-loop containing nucleotide triphosphate hydrolases"/>
    <property type="match status" value="2"/>
</dbReference>
<organism evidence="12 13">
    <name type="scientific">Gordonia phosphorivorans</name>
    <dbReference type="NCBI Taxonomy" id="1056982"/>
    <lineage>
        <taxon>Bacteria</taxon>
        <taxon>Bacillati</taxon>
        <taxon>Actinomycetota</taxon>
        <taxon>Actinomycetes</taxon>
        <taxon>Mycobacteriales</taxon>
        <taxon>Gordoniaceae</taxon>
        <taxon>Gordonia</taxon>
    </lineage>
</organism>
<dbReference type="RefSeq" id="WP_382364355.1">
    <property type="nucleotide sequence ID" value="NZ_JBHLWV010000020.1"/>
</dbReference>
<keyword evidence="7 10" id="KW-0067">ATP-binding</keyword>
<comment type="function">
    <text evidence="10">A helicase/nuclease that prepares dsDNA breaks (DSB) for recombinational DNA repair. Binds to DSBs and unwinds DNA via a highly rapid and processive ATP-dependent bidirectional helicase activity. Unwinds dsDNA until it encounters a Chi (crossover hotspot instigator) sequence from the 3' direction. Cuts ssDNA a few nucleotides 3' to the Chi site. The properties and activities of the enzyme are changed at Chi. The Chi-altered holoenzyme produces a long 3'-ssDNA overhang and facilitates RecA-binding to the ssDNA for homologous DNA recombination and repair. Holoenzyme degrades any linearized DNA that is unable to undergo homologous recombination. In the holoenzyme this subunit recognizes the wild-type Chi sequence, and when added to isolated RecB increases its ATP-dependent helicase processivity.</text>
</comment>
<gene>
    <name evidence="10 12" type="primary">recC</name>
    <name evidence="12" type="ORF">ACFFJD_11935</name>
</gene>
<name>A0ABV6H9J5_9ACTN</name>
<comment type="caution">
    <text evidence="12">The sequence shown here is derived from an EMBL/GenBank/DDBJ whole genome shotgun (WGS) entry which is preliminary data.</text>
</comment>
<sequence length="1119" mass="120756">MLTVHRAERADVLADVLAGQLRTPQDDPMRSEVIAVPARGVERWLQQRLALHLGSAGRGDGIAANIDFLSPEALLRQVVAVTVDDPEAAEAWYTERLIWPVLAVLDEHLTDPRLFVLATHLSGPVGQSRRLAAATTIARIFSGYGWQRPGMLADWAGGGESDGTGHPLPEPLRWQPWFWREVRARIGQPHVAEQLDTVVQRLRTEPDAVDLPSRVAFFGPTRIPEALRAVLSALGTQRQVSVFLPHPSPALWDALAASPGPVPRPRHTASTVSAKHPLLAALSRDVRELQEVLATVADETVYHPDPAADPAPRTLLAAVQDGLRRDESAAVPGLRADDSLEVHACHGPERQVEVLRDRLLALLDAHPDLQPRDVLIMCPDVEAFAPLIQGAFGQSGREHPGFSLRVRLADRGLAETNEVLEVLSAVLDLAAGRVRSGDLLDLIGQPALARRFGFTDDDLETLAGWVERAGIRWGIDNTQRARFDMGGFPQGTASTGRDRLLLGVLAEESENEWLGVGLPLEGIESTKVDLAGRFAELIDRLGRLLTEMDRRHPAEQWATLLIGAVDDLTETDRDAQWQRAQAIGLLTESLGAGDAQRIDLGVADLRDLMGDLLSARPTRSNFCTGELTVCTLTPMRSVPHRAVILLGMDTGAFPRGGAVDGDDILGLVPMVGERSPRDEDRQVFLDAVTAAKEHLLVFYTGCDPVTGAAVPPPVVVSDLIETAEAVLNPAEGEPGIEHRHTLHAFDVRNFVADDHRTPFSYDRKLLAGARALGALTASGVPGTPPMRLRDAVLAPMDAATDIDLADLISFFKSPTARFVRDRIGAALPQHDEAHPDQLDVALDNLDAWKIGDRFLRGVLAGESPSALTGAELRRGSLPPFGLGRIALTPIEDKAQAIGELARSHRVDDDGDTVDVVYPLPDGRRLYGTVGDVFGDQLVEVNYSSLKADHRLAAWIRLLAIAVGGGRRVREAVVIGAGRGPHAELRRLSLPDDPAAVLAALIAIRDAGLRAPLWLPPKAAEAAARGYGSGRPTNALRGIHGLRSWDFEDDYNGYVLYDDPTRIASAGELIELAGAAPFQALAPVLGEVIPAEDDPTGAKTSLVRMAVAVFGPVLSREVRR</sequence>
<dbReference type="EMBL" id="JBHLWV010000020">
    <property type="protein sequence ID" value="MFC0315556.1"/>
    <property type="molecule type" value="Genomic_DNA"/>
</dbReference>
<dbReference type="Pfam" id="PF04257">
    <property type="entry name" value="Exonuc_V_gamma"/>
    <property type="match status" value="1"/>
</dbReference>
<dbReference type="SUPFAM" id="SSF52540">
    <property type="entry name" value="P-loop containing nucleoside triphosphate hydrolases"/>
    <property type="match status" value="2"/>
</dbReference>
<keyword evidence="6 10" id="KW-0269">Exonuclease</keyword>
<dbReference type="Gene3D" id="3.40.50.10930">
    <property type="match status" value="1"/>
</dbReference>
<dbReference type="SUPFAM" id="SSF52980">
    <property type="entry name" value="Restriction endonuclease-like"/>
    <property type="match status" value="1"/>
</dbReference>
<evidence type="ECO:0000256" key="7">
    <source>
        <dbReference type="ARBA" id="ARBA00022840"/>
    </source>
</evidence>
<dbReference type="GO" id="GO:0008854">
    <property type="term" value="F:exodeoxyribonuclease V activity"/>
    <property type="evidence" value="ECO:0007669"/>
    <property type="project" value="UniProtKB-EC"/>
</dbReference>
<evidence type="ECO:0000256" key="2">
    <source>
        <dbReference type="ARBA" id="ARBA00022741"/>
    </source>
</evidence>
<comment type="subunit">
    <text evidence="10">Heterotrimer of RecB, RecC and RecD. All subunits contribute to DNA-binding.</text>
</comment>
<keyword evidence="2 10" id="KW-0547">Nucleotide-binding</keyword>